<sequence>MAYNPSEQPPYSPSFDYPDPRLYQNPASYPQQPRSRASSTARPDGPVSDAVNNAFHNSDAASHVDPRLIAQITEEVRRQVIDSLNFSGGPYEGRNYASPFESAAFAKSPPPNQPQQSYVHRSSTSSTTASYPPRDVYTPPSPHRYDHPDRSSPSPPLSQESASFSSFVSREEEDRRYPTTEPPPPAANTSRLRPAAVPRAATEEWMSPPASALEKAYGKLFDEYDQPTPRLGQLLRGLAIHIIEDYEPKNSLVITPAKMLKFYEETRLNDEIYPWNTLSADGNIPVPKSTPFPPPPPTQPPPQSSGSFERKRQPYGGQTDSNRTDSVFEPDDIDDRSPPTIPIERERKPYVAKEGCGKIHEDVSNSTSSLKPDSTSRHHRSNSTGQGTSARDNQPRPAEYNQSGISSSRQYRPQSNMNAGRRPRSPTGGFARSEGSNISDIPASEFSSNIYSAEREEDNRKFAKDAEMKRNEWARRHAEEDAARGPYMGRSPTYEEDYYRSRGMSTGNVYGAYGGYPPPPPRY</sequence>
<comment type="caution">
    <text evidence="1">The sequence shown here is derived from an EMBL/GenBank/DDBJ whole genome shotgun (WGS) entry which is preliminary data.</text>
</comment>
<organism evidence="1 2">
    <name type="scientific">Coniosporium tulheliwenetii</name>
    <dbReference type="NCBI Taxonomy" id="3383036"/>
    <lineage>
        <taxon>Eukaryota</taxon>
        <taxon>Fungi</taxon>
        <taxon>Dikarya</taxon>
        <taxon>Ascomycota</taxon>
        <taxon>Pezizomycotina</taxon>
        <taxon>Dothideomycetes</taxon>
        <taxon>Dothideomycetes incertae sedis</taxon>
        <taxon>Coniosporium</taxon>
    </lineage>
</organism>
<reference evidence="1" key="1">
    <citation type="submission" date="2022-10" db="EMBL/GenBank/DDBJ databases">
        <title>Culturing micro-colonial fungi from biological soil crusts in the Mojave desert and describing Neophaeococcomyces mojavensis, and introducing the new genera and species Taxawa tesnikishii.</title>
        <authorList>
            <person name="Kurbessoian T."/>
            <person name="Stajich J.E."/>
        </authorList>
    </citation>
    <scope>NUCLEOTIDE SEQUENCE</scope>
    <source>
        <strain evidence="1">JES_115</strain>
    </source>
</reference>
<dbReference type="Proteomes" id="UP001172680">
    <property type="component" value="Unassembled WGS sequence"/>
</dbReference>
<proteinExistence type="predicted"/>
<evidence type="ECO:0000313" key="1">
    <source>
        <dbReference type="EMBL" id="KAJ9649274.1"/>
    </source>
</evidence>
<gene>
    <name evidence="1" type="ORF">H2199_000049</name>
</gene>
<name>A0ACC2ZP03_9PEZI</name>
<dbReference type="EMBL" id="JAPDRP010000001">
    <property type="protein sequence ID" value="KAJ9649274.1"/>
    <property type="molecule type" value="Genomic_DNA"/>
</dbReference>
<evidence type="ECO:0000313" key="2">
    <source>
        <dbReference type="Proteomes" id="UP001172680"/>
    </source>
</evidence>
<keyword evidence="2" id="KW-1185">Reference proteome</keyword>
<protein>
    <submittedName>
        <fullName evidence="1">Uncharacterized protein</fullName>
    </submittedName>
</protein>
<accession>A0ACC2ZP03</accession>